<organism evidence="1 2">
    <name type="scientific">Laccaria amethystina LaAM-08-1</name>
    <dbReference type="NCBI Taxonomy" id="1095629"/>
    <lineage>
        <taxon>Eukaryota</taxon>
        <taxon>Fungi</taxon>
        <taxon>Dikarya</taxon>
        <taxon>Basidiomycota</taxon>
        <taxon>Agaricomycotina</taxon>
        <taxon>Agaricomycetes</taxon>
        <taxon>Agaricomycetidae</taxon>
        <taxon>Agaricales</taxon>
        <taxon>Agaricineae</taxon>
        <taxon>Hydnangiaceae</taxon>
        <taxon>Laccaria</taxon>
    </lineage>
</organism>
<keyword evidence="2" id="KW-1185">Reference proteome</keyword>
<dbReference type="AlphaFoldDB" id="A0A0C9WZ83"/>
<proteinExistence type="predicted"/>
<evidence type="ECO:0000313" key="2">
    <source>
        <dbReference type="Proteomes" id="UP000054477"/>
    </source>
</evidence>
<dbReference type="HOGENOM" id="CLU_1896554_0_0_1"/>
<gene>
    <name evidence="1" type="ORF">K443DRAFT_364677</name>
</gene>
<dbReference type="Proteomes" id="UP000054477">
    <property type="component" value="Unassembled WGS sequence"/>
</dbReference>
<reference evidence="2" key="2">
    <citation type="submission" date="2015-01" db="EMBL/GenBank/DDBJ databases">
        <title>Evolutionary Origins and Diversification of the Mycorrhizal Mutualists.</title>
        <authorList>
            <consortium name="DOE Joint Genome Institute"/>
            <consortium name="Mycorrhizal Genomics Consortium"/>
            <person name="Kohler A."/>
            <person name="Kuo A."/>
            <person name="Nagy L.G."/>
            <person name="Floudas D."/>
            <person name="Copeland A."/>
            <person name="Barry K.W."/>
            <person name="Cichocki N."/>
            <person name="Veneault-Fourrey C."/>
            <person name="LaButti K."/>
            <person name="Lindquist E.A."/>
            <person name="Lipzen A."/>
            <person name="Lundell T."/>
            <person name="Morin E."/>
            <person name="Murat C."/>
            <person name="Riley R."/>
            <person name="Ohm R."/>
            <person name="Sun H."/>
            <person name="Tunlid A."/>
            <person name="Henrissat B."/>
            <person name="Grigoriev I.V."/>
            <person name="Hibbett D.S."/>
            <person name="Martin F."/>
        </authorList>
    </citation>
    <scope>NUCLEOTIDE SEQUENCE [LARGE SCALE GENOMIC DNA]</scope>
    <source>
        <strain evidence="2">LaAM-08-1</strain>
    </source>
</reference>
<name>A0A0C9WZ83_9AGAR</name>
<accession>A0A0C9WZ83</accession>
<sequence>MERMPSGRRGEASHSRVDVLCCLTGAPRVVHSPIPTPAAIGCPVLPDGAVLWSAPRRSQHSAAPPTTRLNDDNPAVTRYSMCCQAHVECWTTKKHHNRRNEYDGRSEVLPIEVLNAGSTTRHCAPPDFLALDRT</sequence>
<protein>
    <submittedName>
        <fullName evidence="1">Uncharacterized protein</fullName>
    </submittedName>
</protein>
<dbReference type="EMBL" id="KN838801">
    <property type="protein sequence ID" value="KIJ94288.1"/>
    <property type="molecule type" value="Genomic_DNA"/>
</dbReference>
<reference evidence="1 2" key="1">
    <citation type="submission" date="2014-04" db="EMBL/GenBank/DDBJ databases">
        <authorList>
            <consortium name="DOE Joint Genome Institute"/>
            <person name="Kuo A."/>
            <person name="Kohler A."/>
            <person name="Nagy L.G."/>
            <person name="Floudas D."/>
            <person name="Copeland A."/>
            <person name="Barry K.W."/>
            <person name="Cichocki N."/>
            <person name="Veneault-Fourrey C."/>
            <person name="LaButti K."/>
            <person name="Lindquist E.A."/>
            <person name="Lipzen A."/>
            <person name="Lundell T."/>
            <person name="Morin E."/>
            <person name="Murat C."/>
            <person name="Sun H."/>
            <person name="Tunlid A."/>
            <person name="Henrissat B."/>
            <person name="Grigoriev I.V."/>
            <person name="Hibbett D.S."/>
            <person name="Martin F."/>
            <person name="Nordberg H.P."/>
            <person name="Cantor M.N."/>
            <person name="Hua S.X."/>
        </authorList>
    </citation>
    <scope>NUCLEOTIDE SEQUENCE [LARGE SCALE GENOMIC DNA]</scope>
    <source>
        <strain evidence="1 2">LaAM-08-1</strain>
    </source>
</reference>
<evidence type="ECO:0000313" key="1">
    <source>
        <dbReference type="EMBL" id="KIJ94288.1"/>
    </source>
</evidence>